<evidence type="ECO:0000259" key="2">
    <source>
        <dbReference type="Pfam" id="PF12706"/>
    </source>
</evidence>
<reference evidence="3 4" key="1">
    <citation type="submission" date="2023-07" db="EMBL/GenBank/DDBJ databases">
        <title>Closed genoem sequence of Methanosarcinaceae archaeon Ac7.</title>
        <authorList>
            <person name="Poehlein A."/>
            <person name="Protasov E."/>
            <person name="Platt K."/>
            <person name="Reeh H."/>
            <person name="Daniel R."/>
            <person name="Brune A."/>
        </authorList>
    </citation>
    <scope>NUCLEOTIDE SEQUENCE [LARGE SCALE GENOMIC DNA]</scope>
    <source>
        <strain evidence="3 4">Ac7</strain>
    </source>
</reference>
<accession>A0AA96V6D9</accession>
<dbReference type="Proteomes" id="UP001303587">
    <property type="component" value="Chromosome"/>
</dbReference>
<feature type="domain" description="Metallo-beta-lactamase" evidence="2">
    <location>
        <begin position="54"/>
        <end position="165"/>
    </location>
</feature>
<evidence type="ECO:0000313" key="3">
    <source>
        <dbReference type="EMBL" id="WNY25953.1"/>
    </source>
</evidence>
<feature type="region of interest" description="Disordered" evidence="1">
    <location>
        <begin position="354"/>
        <end position="374"/>
    </location>
</feature>
<dbReference type="InterPro" id="IPR036866">
    <property type="entry name" value="RibonucZ/Hydroxyglut_hydro"/>
</dbReference>
<dbReference type="EMBL" id="CP131060">
    <property type="protein sequence ID" value="WNY25953.1"/>
    <property type="molecule type" value="Genomic_DNA"/>
</dbReference>
<dbReference type="SUPFAM" id="SSF56281">
    <property type="entry name" value="Metallo-hydrolase/oxidoreductase"/>
    <property type="match status" value="1"/>
</dbReference>
<dbReference type="Pfam" id="PF12706">
    <property type="entry name" value="Lactamase_B_2"/>
    <property type="match status" value="1"/>
</dbReference>
<dbReference type="Gene3D" id="3.60.15.10">
    <property type="entry name" value="Ribonuclease Z/Hydroxyacylglutathione hydrolase-like"/>
    <property type="match status" value="1"/>
</dbReference>
<keyword evidence="4" id="KW-1185">Reference proteome</keyword>
<sequence>MYSKELAEMGVVVFRRQNESGGIKPHLLIRFKSVCGNVMTFAVDTTRSASPHLQPDAYLITHAHSDHYGKSAMLSEQAWCSAETAKALEIRYEKEYRGNTFDLGKSFSIGGVLVQTFPVFHTAGATAFYWENEIGTRILVTGDVKDASCLPPCDVLITEASYGDPEDFGCYFSDDIKGIEEAILSNIGKNSVAFGAYEFGKAQKAVSIIRELGYNGPISMNEKSLRLTEQFLKGAGKLVLLSESCEISRTEEKISTFETSENGIFIVPPHVLSEMEIRTQKYVLTCRTDYPFQNIRLSDHLDVNGLTQMVKALHPKITVVYHPNNSPRTKKFAKHLKKNGFSAMSLQEIKNIVGNEKQNNVPTKTAENSQSSQNQYAEIIEEMEIKSQAV</sequence>
<feature type="compositionally biased region" description="Polar residues" evidence="1">
    <location>
        <begin position="356"/>
        <end position="374"/>
    </location>
</feature>
<dbReference type="RefSeq" id="WP_338102296.1">
    <property type="nucleotide sequence ID" value="NZ_CP131060.1"/>
</dbReference>
<organism evidence="3 4">
    <name type="scientific">Methanolapillus millepedarum</name>
    <dbReference type="NCBI Taxonomy" id="3028296"/>
    <lineage>
        <taxon>Archaea</taxon>
        <taxon>Methanobacteriati</taxon>
        <taxon>Methanobacteriota</taxon>
        <taxon>Stenosarchaea group</taxon>
        <taxon>Methanomicrobia</taxon>
        <taxon>Methanosarcinales</taxon>
        <taxon>Methanosarcinaceae</taxon>
        <taxon>Methanolapillus</taxon>
    </lineage>
</organism>
<dbReference type="PANTHER" id="PTHR23240:SF6">
    <property type="entry name" value="DNA CROSS-LINK REPAIR 1A PROTEIN"/>
    <property type="match status" value="1"/>
</dbReference>
<dbReference type="GO" id="GO:0003684">
    <property type="term" value="F:damaged DNA binding"/>
    <property type="evidence" value="ECO:0007669"/>
    <property type="project" value="TreeGrafter"/>
</dbReference>
<dbReference type="PANTHER" id="PTHR23240">
    <property type="entry name" value="DNA CROSS-LINK REPAIR PROTEIN PSO2/SNM1-RELATED"/>
    <property type="match status" value="1"/>
</dbReference>
<proteinExistence type="predicted"/>
<dbReference type="GeneID" id="89230623"/>
<protein>
    <recommendedName>
        <fullName evidence="2">Metallo-beta-lactamase domain-containing protein</fullName>
    </recommendedName>
</protein>
<dbReference type="InterPro" id="IPR001279">
    <property type="entry name" value="Metallo-B-lactamas"/>
</dbReference>
<evidence type="ECO:0000256" key="1">
    <source>
        <dbReference type="SAM" id="MobiDB-lite"/>
    </source>
</evidence>
<dbReference type="GO" id="GO:0035312">
    <property type="term" value="F:5'-3' DNA exonuclease activity"/>
    <property type="evidence" value="ECO:0007669"/>
    <property type="project" value="TreeGrafter"/>
</dbReference>
<evidence type="ECO:0000313" key="4">
    <source>
        <dbReference type="Proteomes" id="UP001303587"/>
    </source>
</evidence>
<gene>
    <name evidence="3" type="ORF">MsAc7_15250</name>
</gene>
<dbReference type="AlphaFoldDB" id="A0AA96V6D9"/>
<name>A0AA96V6D9_9EURY</name>
<dbReference type="GO" id="GO:0036297">
    <property type="term" value="P:interstrand cross-link repair"/>
    <property type="evidence" value="ECO:0007669"/>
    <property type="project" value="TreeGrafter"/>
</dbReference>
<dbReference type="GO" id="GO:0006303">
    <property type="term" value="P:double-strand break repair via nonhomologous end joining"/>
    <property type="evidence" value="ECO:0007669"/>
    <property type="project" value="TreeGrafter"/>
</dbReference>